<sequence>MLYELRIYQVVPGRMQAILDQFRDGTIGIFAKHNMKVTNFAYMSLSFCQDKNGPALCETSRAI</sequence>
<gene>
    <name evidence="2" type="ORF">ACFSUF_20675</name>
</gene>
<evidence type="ECO:0000313" key="3">
    <source>
        <dbReference type="Proteomes" id="UP001597541"/>
    </source>
</evidence>
<dbReference type="Gene3D" id="3.30.70.100">
    <property type="match status" value="1"/>
</dbReference>
<dbReference type="Proteomes" id="UP001597541">
    <property type="component" value="Unassembled WGS sequence"/>
</dbReference>
<keyword evidence="3" id="KW-1185">Reference proteome</keyword>
<name>A0ABW5PIZ9_9BACL</name>
<proteinExistence type="predicted"/>
<comment type="caution">
    <text evidence="2">The sequence shown here is derived from an EMBL/GenBank/DDBJ whole genome shotgun (WGS) entry which is preliminary data.</text>
</comment>
<organism evidence="2 3">
    <name type="scientific">Paenibacillus gansuensis</name>
    <dbReference type="NCBI Taxonomy" id="306542"/>
    <lineage>
        <taxon>Bacteria</taxon>
        <taxon>Bacillati</taxon>
        <taxon>Bacillota</taxon>
        <taxon>Bacilli</taxon>
        <taxon>Bacillales</taxon>
        <taxon>Paenibacillaceae</taxon>
        <taxon>Paenibacillus</taxon>
    </lineage>
</organism>
<dbReference type="Pfam" id="PF07978">
    <property type="entry name" value="NIPSNAP"/>
    <property type="match status" value="1"/>
</dbReference>
<feature type="domain" description="NIPSNAP" evidence="1">
    <location>
        <begin position="3"/>
        <end position="37"/>
    </location>
</feature>
<evidence type="ECO:0000313" key="2">
    <source>
        <dbReference type="EMBL" id="MFD2614834.1"/>
    </source>
</evidence>
<dbReference type="InterPro" id="IPR011008">
    <property type="entry name" value="Dimeric_a/b-barrel"/>
</dbReference>
<evidence type="ECO:0000259" key="1">
    <source>
        <dbReference type="Pfam" id="PF07978"/>
    </source>
</evidence>
<dbReference type="EMBL" id="JBHUME010000014">
    <property type="protein sequence ID" value="MFD2614834.1"/>
    <property type="molecule type" value="Genomic_DNA"/>
</dbReference>
<reference evidence="3" key="1">
    <citation type="journal article" date="2019" name="Int. J. Syst. Evol. Microbiol.">
        <title>The Global Catalogue of Microorganisms (GCM) 10K type strain sequencing project: providing services to taxonomists for standard genome sequencing and annotation.</title>
        <authorList>
            <consortium name="The Broad Institute Genomics Platform"/>
            <consortium name="The Broad Institute Genome Sequencing Center for Infectious Disease"/>
            <person name="Wu L."/>
            <person name="Ma J."/>
        </authorList>
    </citation>
    <scope>NUCLEOTIDE SEQUENCE [LARGE SCALE GENOMIC DNA]</scope>
    <source>
        <strain evidence="3">KCTC 3950</strain>
    </source>
</reference>
<accession>A0ABW5PIZ9</accession>
<dbReference type="InterPro" id="IPR012577">
    <property type="entry name" value="NIPSNAP"/>
</dbReference>
<dbReference type="RefSeq" id="WP_377606258.1">
    <property type="nucleotide sequence ID" value="NZ_JBHUME010000014.1"/>
</dbReference>
<protein>
    <submittedName>
        <fullName evidence="2">NIPSNAP family protein</fullName>
    </submittedName>
</protein>
<dbReference type="SUPFAM" id="SSF54909">
    <property type="entry name" value="Dimeric alpha+beta barrel"/>
    <property type="match status" value="1"/>
</dbReference>